<feature type="region of interest" description="Disordered" evidence="1">
    <location>
        <begin position="1"/>
        <end position="40"/>
    </location>
</feature>
<organism evidence="2 3">
    <name type="scientific">Nocardioides luteus</name>
    <dbReference type="NCBI Taxonomy" id="1844"/>
    <lineage>
        <taxon>Bacteria</taxon>
        <taxon>Bacillati</taxon>
        <taxon>Actinomycetota</taxon>
        <taxon>Actinomycetes</taxon>
        <taxon>Propionibacteriales</taxon>
        <taxon>Nocardioidaceae</taxon>
        <taxon>Nocardioides</taxon>
    </lineage>
</organism>
<comment type="caution">
    <text evidence="2">The sequence shown here is derived from an EMBL/GenBank/DDBJ whole genome shotgun (WGS) entry which is preliminary data.</text>
</comment>
<proteinExistence type="predicted"/>
<evidence type="ECO:0000256" key="1">
    <source>
        <dbReference type="SAM" id="MobiDB-lite"/>
    </source>
</evidence>
<dbReference type="EMBL" id="BSEL01000005">
    <property type="protein sequence ID" value="GLJ68902.1"/>
    <property type="molecule type" value="Genomic_DNA"/>
</dbReference>
<name>A0ABQ5SXK3_9ACTN</name>
<protein>
    <submittedName>
        <fullName evidence="2">Uncharacterized protein</fullName>
    </submittedName>
</protein>
<reference evidence="2" key="1">
    <citation type="journal article" date="2014" name="Int. J. Syst. Evol. Microbiol.">
        <title>Complete genome of a new Firmicutes species belonging to the dominant human colonic microbiota ('Ruminococcus bicirculans') reveals two chromosomes and a selective capacity to utilize plant glucans.</title>
        <authorList>
            <consortium name="NISC Comparative Sequencing Program"/>
            <person name="Wegmann U."/>
            <person name="Louis P."/>
            <person name="Goesmann A."/>
            <person name="Henrissat B."/>
            <person name="Duncan S.H."/>
            <person name="Flint H.J."/>
        </authorList>
    </citation>
    <scope>NUCLEOTIDE SEQUENCE</scope>
    <source>
        <strain evidence="2">VKM Ac-1246</strain>
    </source>
</reference>
<gene>
    <name evidence="2" type="ORF">GCM10017579_29380</name>
</gene>
<evidence type="ECO:0000313" key="2">
    <source>
        <dbReference type="EMBL" id="GLJ68902.1"/>
    </source>
</evidence>
<sequence>MIFAVSSSPDAVDDSEASGALGKDEVSGPDGASFPPQEESANAVIAATVIAVRDRATPVRDPAMTGEDSGWRTGVIDLDVPMDVGDPS</sequence>
<dbReference type="Proteomes" id="UP001142292">
    <property type="component" value="Unassembled WGS sequence"/>
</dbReference>
<accession>A0ABQ5SXK3</accession>
<evidence type="ECO:0000313" key="3">
    <source>
        <dbReference type="Proteomes" id="UP001142292"/>
    </source>
</evidence>
<reference evidence="2" key="2">
    <citation type="submission" date="2023-01" db="EMBL/GenBank/DDBJ databases">
        <authorList>
            <person name="Sun Q."/>
            <person name="Evtushenko L."/>
        </authorList>
    </citation>
    <scope>NUCLEOTIDE SEQUENCE</scope>
    <source>
        <strain evidence="2">VKM Ac-1246</strain>
    </source>
</reference>
<keyword evidence="3" id="KW-1185">Reference proteome</keyword>
<feature type="compositionally biased region" description="Low complexity" evidence="1">
    <location>
        <begin position="1"/>
        <end position="10"/>
    </location>
</feature>
<feature type="region of interest" description="Disordered" evidence="1">
    <location>
        <begin position="59"/>
        <end position="88"/>
    </location>
</feature>